<proteinExistence type="predicted"/>
<organism evidence="1 2">
    <name type="scientific">Paraphaeosphaeria sporulosa</name>
    <dbReference type="NCBI Taxonomy" id="1460663"/>
    <lineage>
        <taxon>Eukaryota</taxon>
        <taxon>Fungi</taxon>
        <taxon>Dikarya</taxon>
        <taxon>Ascomycota</taxon>
        <taxon>Pezizomycotina</taxon>
        <taxon>Dothideomycetes</taxon>
        <taxon>Pleosporomycetidae</taxon>
        <taxon>Pleosporales</taxon>
        <taxon>Massarineae</taxon>
        <taxon>Didymosphaeriaceae</taxon>
        <taxon>Paraphaeosphaeria</taxon>
    </lineage>
</organism>
<protein>
    <submittedName>
        <fullName evidence="1">Uncharacterized protein</fullName>
    </submittedName>
</protein>
<dbReference type="GeneID" id="28762533"/>
<reference evidence="1 2" key="1">
    <citation type="submission" date="2016-05" db="EMBL/GenBank/DDBJ databases">
        <title>Comparative analysis of secretome profiles of manganese(II)-oxidizing ascomycete fungi.</title>
        <authorList>
            <consortium name="DOE Joint Genome Institute"/>
            <person name="Zeiner C.A."/>
            <person name="Purvine S.O."/>
            <person name="Zink E.M."/>
            <person name="Wu S."/>
            <person name="Pasa-Tolic L."/>
            <person name="Chaput D.L."/>
            <person name="Haridas S."/>
            <person name="Grigoriev I.V."/>
            <person name="Santelli C.M."/>
            <person name="Hansel C.M."/>
        </authorList>
    </citation>
    <scope>NUCLEOTIDE SEQUENCE [LARGE SCALE GENOMIC DNA]</scope>
    <source>
        <strain evidence="1 2">AP3s5-JAC2a</strain>
    </source>
</reference>
<dbReference type="Proteomes" id="UP000077069">
    <property type="component" value="Unassembled WGS sequence"/>
</dbReference>
<dbReference type="EMBL" id="KV441555">
    <property type="protein sequence ID" value="OAG02999.1"/>
    <property type="molecule type" value="Genomic_DNA"/>
</dbReference>
<accession>A0A177C819</accession>
<keyword evidence="2" id="KW-1185">Reference proteome</keyword>
<sequence>MVRKAAPLPERARLKQEQDLTRWQRDLRAKAEAILDSLDMRSLDFEDNYRELGGRYFRS</sequence>
<evidence type="ECO:0000313" key="1">
    <source>
        <dbReference type="EMBL" id="OAG02999.1"/>
    </source>
</evidence>
<dbReference type="InParanoid" id="A0A177C819"/>
<name>A0A177C819_9PLEO</name>
<dbReference type="AlphaFoldDB" id="A0A177C819"/>
<dbReference type="OrthoDB" id="10553023at2759"/>
<evidence type="ECO:0000313" key="2">
    <source>
        <dbReference type="Proteomes" id="UP000077069"/>
    </source>
</evidence>
<gene>
    <name evidence="1" type="ORF">CC84DRAFT_1166778</name>
</gene>
<dbReference type="RefSeq" id="XP_018033364.1">
    <property type="nucleotide sequence ID" value="XM_018179047.1"/>
</dbReference>